<accession>A0A5B8SPZ5</accession>
<keyword evidence="1" id="KW-1133">Transmembrane helix</keyword>
<dbReference type="Proteomes" id="UP000321272">
    <property type="component" value="Chromosome"/>
</dbReference>
<gene>
    <name evidence="2" type="ORF">FGL86_08860</name>
</gene>
<protein>
    <submittedName>
        <fullName evidence="2">Uncharacterized protein</fullName>
    </submittedName>
</protein>
<dbReference type="AlphaFoldDB" id="A0A5B8SPZ5"/>
<dbReference type="EMBL" id="CP042382">
    <property type="protein sequence ID" value="QEA39169.1"/>
    <property type="molecule type" value="Genomic_DNA"/>
</dbReference>
<evidence type="ECO:0000256" key="1">
    <source>
        <dbReference type="SAM" id="Phobius"/>
    </source>
</evidence>
<sequence length="77" mass="8584">MNLYFRVAVLQRFLTRLVTTVTQGHTHRFQAGPVREFGNLAGGEVTILTVFLAAVTVFNLTMTRFAARVESDANNLL</sequence>
<feature type="transmembrane region" description="Helical" evidence="1">
    <location>
        <begin position="45"/>
        <end position="67"/>
    </location>
</feature>
<keyword evidence="1" id="KW-0812">Transmembrane</keyword>
<organism evidence="2 3">
    <name type="scientific">Pistricoccus aurantiacus</name>
    <dbReference type="NCBI Taxonomy" id="1883414"/>
    <lineage>
        <taxon>Bacteria</taxon>
        <taxon>Pseudomonadati</taxon>
        <taxon>Pseudomonadota</taxon>
        <taxon>Gammaproteobacteria</taxon>
        <taxon>Oceanospirillales</taxon>
        <taxon>Halomonadaceae</taxon>
        <taxon>Pistricoccus</taxon>
    </lineage>
</organism>
<keyword evidence="1" id="KW-0472">Membrane</keyword>
<proteinExistence type="predicted"/>
<evidence type="ECO:0000313" key="2">
    <source>
        <dbReference type="EMBL" id="QEA39169.1"/>
    </source>
</evidence>
<dbReference type="KEGG" id="paur:FGL86_08860"/>
<dbReference type="RefSeq" id="WP_147184222.1">
    <property type="nucleotide sequence ID" value="NZ_CP042382.1"/>
</dbReference>
<evidence type="ECO:0000313" key="3">
    <source>
        <dbReference type="Proteomes" id="UP000321272"/>
    </source>
</evidence>
<reference evidence="2 3" key="1">
    <citation type="submission" date="2019-06" db="EMBL/GenBank/DDBJ databases">
        <title>Genome analyses of bacteria isolated from kimchi.</title>
        <authorList>
            <person name="Lee S."/>
            <person name="Ahn S."/>
            <person name="Roh S."/>
        </authorList>
    </citation>
    <scope>NUCLEOTIDE SEQUENCE [LARGE SCALE GENOMIC DNA]</scope>
    <source>
        <strain evidence="2 3">CBA4606</strain>
    </source>
</reference>
<name>A0A5B8SPZ5_9GAMM</name>
<keyword evidence="3" id="KW-1185">Reference proteome</keyword>